<evidence type="ECO:0000259" key="2">
    <source>
        <dbReference type="Pfam" id="PF05378"/>
    </source>
</evidence>
<dbReference type="Pfam" id="PF05378">
    <property type="entry name" value="Hydant_A_N"/>
    <property type="match status" value="1"/>
</dbReference>
<dbReference type="InterPro" id="IPR008040">
    <property type="entry name" value="Hydant_A_N"/>
</dbReference>
<organism evidence="4 5">
    <name type="scientific">Natrarchaeobius chitinivorans</name>
    <dbReference type="NCBI Taxonomy" id="1679083"/>
    <lineage>
        <taxon>Archaea</taxon>
        <taxon>Methanobacteriati</taxon>
        <taxon>Methanobacteriota</taxon>
        <taxon>Stenosarchaea group</taxon>
        <taxon>Halobacteria</taxon>
        <taxon>Halobacteriales</taxon>
        <taxon>Natrialbaceae</taxon>
        <taxon>Natrarchaeobius</taxon>
    </lineage>
</organism>
<dbReference type="Pfam" id="PF19278">
    <property type="entry name" value="Hydant_A_C"/>
    <property type="match status" value="1"/>
</dbReference>
<dbReference type="Proteomes" id="UP000282323">
    <property type="component" value="Unassembled WGS sequence"/>
</dbReference>
<evidence type="ECO:0000313" key="4">
    <source>
        <dbReference type="EMBL" id="RQG89654.1"/>
    </source>
</evidence>
<dbReference type="GO" id="GO:0005829">
    <property type="term" value="C:cytosol"/>
    <property type="evidence" value="ECO:0007669"/>
    <property type="project" value="TreeGrafter"/>
</dbReference>
<dbReference type="GO" id="GO:0006749">
    <property type="term" value="P:glutathione metabolic process"/>
    <property type="evidence" value="ECO:0007669"/>
    <property type="project" value="TreeGrafter"/>
</dbReference>
<keyword evidence="5" id="KW-1185">Reference proteome</keyword>
<sequence>MSYKVTIDIGGTFTDLYLQETETGRTDSVKVPTTPDEYTRGFFDALDAASSEQGLTTEEFLERTTRLVHGTTIATNAIIEETTAETALLTTEGFRDTLVLREGGKEDPYDWQMDYPEPYVPRSQIYGIPERIDAEGDVVTPLDEEAVRETVDEIRSKGIDSIAVSYLWSHANAAHERRTGEIIDSIDPSLHCSLSHEVNPIIREYRRTVSTCIDASLHNQVSRYFEKLSAELAEIGFDGEPLIITANGGVMSIDEIVRTPVWLVDAGPTMLPVAADRFVGLERDSANVIALDMGGTSLDMSLVNDGTIPRTREAEIGDDLLGIEKVEVKSIGSGGGSIAWVDEGGLLRVGPESASAVPGPACYLRGGERPTVTDAALVLGYLSEERFLGGDMQISRDAAEAALEEHVGDPLGISPLEAARSVVATANQDMINGIRETTIQRGVDLRNYVLSGGGGALGVHAAMLAKGVGVEDVVLPRNAGVVSSIGGVVSDVRRDFSASHFTESDRFDHDGVDEVLTDLEAQAIDFFDRTGFAEADRSIEYYTEARYPRQVWELEVPIADPPIEPGDEADLVEAFHQTHDDTYGFRMDDQDVEFLYWRLEATGQTDGSVSSAADGEATGSIDEARYERRQAYFDGELHSTPVFDAAALSPGQETTGPAIVDSPTTTVIVPPGDTLSITEHGNYHVSVGTE</sequence>
<name>A0A3N6LRC2_NATCH</name>
<accession>A0A3N6LRC2</accession>
<feature type="domain" description="Hydantoinase A/oxoprolinase" evidence="1">
    <location>
        <begin position="207"/>
        <end position="495"/>
    </location>
</feature>
<evidence type="ECO:0000313" key="5">
    <source>
        <dbReference type="Proteomes" id="UP000282323"/>
    </source>
</evidence>
<dbReference type="InterPro" id="IPR049517">
    <property type="entry name" value="ACX-like_C"/>
</dbReference>
<dbReference type="InterPro" id="IPR045079">
    <property type="entry name" value="Oxoprolinase-like"/>
</dbReference>
<evidence type="ECO:0000259" key="3">
    <source>
        <dbReference type="Pfam" id="PF19278"/>
    </source>
</evidence>
<dbReference type="InterPro" id="IPR002821">
    <property type="entry name" value="Hydantoinase_A"/>
</dbReference>
<dbReference type="AlphaFoldDB" id="A0A3N6LRC2"/>
<dbReference type="EMBL" id="REGA01000032">
    <property type="protein sequence ID" value="RQG89654.1"/>
    <property type="molecule type" value="Genomic_DNA"/>
</dbReference>
<dbReference type="GO" id="GO:0017168">
    <property type="term" value="F:5-oxoprolinase (ATP-hydrolyzing) activity"/>
    <property type="evidence" value="ECO:0007669"/>
    <property type="project" value="TreeGrafter"/>
</dbReference>
<protein>
    <submittedName>
        <fullName evidence="4">Hydantoinase/oxoprolinase family protein</fullName>
    </submittedName>
</protein>
<dbReference type="PANTHER" id="PTHR11365">
    <property type="entry name" value="5-OXOPROLINASE RELATED"/>
    <property type="match status" value="1"/>
</dbReference>
<dbReference type="RefSeq" id="WP_124197611.1">
    <property type="nucleotide sequence ID" value="NZ_REGA01000032.1"/>
</dbReference>
<evidence type="ECO:0000259" key="1">
    <source>
        <dbReference type="Pfam" id="PF01968"/>
    </source>
</evidence>
<dbReference type="OrthoDB" id="8261at2157"/>
<reference evidence="4 5" key="1">
    <citation type="submission" date="2018-10" db="EMBL/GenBank/DDBJ databases">
        <title>Natrarchaeobius chitinivorans gen. nov., sp. nov., and Natrarchaeobius haloalkaliphilus sp. nov., alkaliphilic, chitin-utilizing haloarchaea from hypersaline alkaline lakes.</title>
        <authorList>
            <person name="Sorokin D.Y."/>
            <person name="Elcheninov A.G."/>
            <person name="Kostrikina N.A."/>
            <person name="Bale N.J."/>
            <person name="Sinninghe Damste J.S."/>
            <person name="Khijniak T.V."/>
            <person name="Kublanov I.V."/>
            <person name="Toshchakov S.V."/>
        </authorList>
    </citation>
    <scope>NUCLEOTIDE SEQUENCE [LARGE SCALE GENOMIC DNA]</scope>
    <source>
        <strain evidence="4 5">AArcht4T</strain>
    </source>
</reference>
<dbReference type="PANTHER" id="PTHR11365:SF23">
    <property type="entry name" value="HYPOTHETICAL 5-OXOPROLINASE (EUROFUNG)-RELATED"/>
    <property type="match status" value="1"/>
</dbReference>
<dbReference type="Pfam" id="PF01968">
    <property type="entry name" value="Hydantoinase_A"/>
    <property type="match status" value="1"/>
</dbReference>
<comment type="caution">
    <text evidence="4">The sequence shown here is derived from an EMBL/GenBank/DDBJ whole genome shotgun (WGS) entry which is preliminary data.</text>
</comment>
<gene>
    <name evidence="4" type="ORF">EA473_21610</name>
</gene>
<feature type="domain" description="Hydantoinase/oxoprolinase N-terminal" evidence="2">
    <location>
        <begin position="4"/>
        <end position="185"/>
    </location>
</feature>
<proteinExistence type="predicted"/>
<feature type="domain" description="Acetophenone carboxylase-like C-terminal" evidence="3">
    <location>
        <begin position="512"/>
        <end position="684"/>
    </location>
</feature>